<gene>
    <name evidence="2" type="ORF">HA50_16840</name>
</gene>
<proteinExistence type="predicted"/>
<evidence type="ECO:0000313" key="3">
    <source>
        <dbReference type="Proteomes" id="UP000193749"/>
    </source>
</evidence>
<evidence type="ECO:0000259" key="1">
    <source>
        <dbReference type="Pfam" id="PF12146"/>
    </source>
</evidence>
<dbReference type="OrthoDB" id="9773293at2"/>
<keyword evidence="3" id="KW-1185">Reference proteome</keyword>
<comment type="caution">
    <text evidence="2">The sequence shown here is derived from an EMBL/GenBank/DDBJ whole genome shotgun (WGS) entry which is preliminary data.</text>
</comment>
<dbReference type="InterPro" id="IPR029058">
    <property type="entry name" value="AB_hydrolase_fold"/>
</dbReference>
<protein>
    <recommendedName>
        <fullName evidence="1">Serine aminopeptidase S33 domain-containing protein</fullName>
    </recommendedName>
</protein>
<dbReference type="Pfam" id="PF12146">
    <property type="entry name" value="Hydrolase_4"/>
    <property type="match status" value="1"/>
</dbReference>
<dbReference type="PANTHER" id="PTHR11614">
    <property type="entry name" value="PHOSPHOLIPASE-RELATED"/>
    <property type="match status" value="1"/>
</dbReference>
<dbReference type="SUPFAM" id="SSF53474">
    <property type="entry name" value="alpha/beta-Hydrolases"/>
    <property type="match status" value="1"/>
</dbReference>
<dbReference type="RefSeq" id="WP_158087413.1">
    <property type="nucleotide sequence ID" value="NZ_MLJI01000001.1"/>
</dbReference>
<dbReference type="STRING" id="55209.HA50_16840"/>
<sequence length="256" mass="28205">MSAAEVDFFQGVNQTMAVHRFLPARPRYLLLVIHGYGDTVGEYAAMAEAFTAHGAYVFGPDLPGHGLSPGDSRLITDLDRVVDNLHVLAEELHWFYSDLPLFVLGHSMGGLIATRYAQRYRHGLCGLILAAPLLGETTRITRLLRDEQPDEMHTLATAEAGRQWVGPFRKRTLEAIKDMLALTYAGPGFGSLPLLWLHGTEDNLVLAEETAVTLERLRGSGYRTVNIEGAGHNLFSGGAWYRTVSAIKTFIDNQLA</sequence>
<organism evidence="2 3">
    <name type="scientific">Pantoea cypripedii</name>
    <name type="common">Pectobacterium cypripedii</name>
    <name type="synonym">Erwinia cypripedii</name>
    <dbReference type="NCBI Taxonomy" id="55209"/>
    <lineage>
        <taxon>Bacteria</taxon>
        <taxon>Pseudomonadati</taxon>
        <taxon>Pseudomonadota</taxon>
        <taxon>Gammaproteobacteria</taxon>
        <taxon>Enterobacterales</taxon>
        <taxon>Erwiniaceae</taxon>
        <taxon>Pantoea</taxon>
    </lineage>
</organism>
<evidence type="ECO:0000313" key="2">
    <source>
        <dbReference type="EMBL" id="ORM94920.1"/>
    </source>
</evidence>
<dbReference type="Proteomes" id="UP000193749">
    <property type="component" value="Unassembled WGS sequence"/>
</dbReference>
<dbReference type="InterPro" id="IPR051044">
    <property type="entry name" value="MAG_DAG_Lipase"/>
</dbReference>
<dbReference type="InterPro" id="IPR022742">
    <property type="entry name" value="Hydrolase_4"/>
</dbReference>
<dbReference type="AlphaFoldDB" id="A0A1X1EY10"/>
<feature type="domain" description="Serine aminopeptidase S33" evidence="1">
    <location>
        <begin position="25"/>
        <end position="139"/>
    </location>
</feature>
<reference evidence="2 3" key="1">
    <citation type="journal article" date="2017" name="Antonie Van Leeuwenhoek">
        <title>Phylogenomic resolution of the bacterial genus Pantoea and its relationship with Erwinia and Tatumella.</title>
        <authorList>
            <person name="Palmer M."/>
            <person name="Steenkamp E.T."/>
            <person name="Coetzee M.P."/>
            <person name="Chan W.Y."/>
            <person name="van Zyl E."/>
            <person name="De Maayer P."/>
            <person name="Coutinho T.A."/>
            <person name="Blom J."/>
            <person name="Smits T.H."/>
            <person name="Duffy B."/>
            <person name="Venter S.N."/>
        </authorList>
    </citation>
    <scope>NUCLEOTIDE SEQUENCE [LARGE SCALE GENOMIC DNA]</scope>
    <source>
        <strain evidence="2 3">LMG 2657</strain>
    </source>
</reference>
<dbReference type="Gene3D" id="3.40.50.1820">
    <property type="entry name" value="alpha/beta hydrolase"/>
    <property type="match status" value="1"/>
</dbReference>
<dbReference type="EMBL" id="MLJI01000001">
    <property type="protein sequence ID" value="ORM94920.1"/>
    <property type="molecule type" value="Genomic_DNA"/>
</dbReference>
<accession>A0A1X1EY10</accession>
<name>A0A1X1EY10_PANCY</name>